<reference evidence="2" key="1">
    <citation type="submission" date="2016-06" db="EMBL/GenBank/DDBJ databases">
        <title>Parallel loss of symbiosis genes in relatives of nitrogen-fixing non-legume Parasponia.</title>
        <authorList>
            <person name="Van Velzen R."/>
            <person name="Holmer R."/>
            <person name="Bu F."/>
            <person name="Rutten L."/>
            <person name="Van Zeijl A."/>
            <person name="Liu W."/>
            <person name="Santuari L."/>
            <person name="Cao Q."/>
            <person name="Sharma T."/>
            <person name="Shen D."/>
            <person name="Roswanjaya Y."/>
            <person name="Wardhani T."/>
            <person name="Kalhor M.S."/>
            <person name="Jansen J."/>
            <person name="Van den Hoogen J."/>
            <person name="Gungor B."/>
            <person name="Hartog M."/>
            <person name="Hontelez J."/>
            <person name="Verver J."/>
            <person name="Yang W.-C."/>
            <person name="Schijlen E."/>
            <person name="Repin R."/>
            <person name="Schilthuizen M."/>
            <person name="Schranz E."/>
            <person name="Heidstra R."/>
            <person name="Miyata K."/>
            <person name="Fedorova E."/>
            <person name="Kohlen W."/>
            <person name="Bisseling T."/>
            <person name="Smit S."/>
            <person name="Geurts R."/>
        </authorList>
    </citation>
    <scope>NUCLEOTIDE SEQUENCE [LARGE SCALE GENOMIC DNA]</scope>
    <source>
        <strain evidence="2">cv. WU1-14</strain>
    </source>
</reference>
<comment type="caution">
    <text evidence="1">The sequence shown here is derived from an EMBL/GenBank/DDBJ whole genome shotgun (WGS) entry which is preliminary data.</text>
</comment>
<evidence type="ECO:0000313" key="2">
    <source>
        <dbReference type="Proteomes" id="UP000237105"/>
    </source>
</evidence>
<sequence length="125" mass="14519">MFSFSPFLSCYLPWKASSRKEKKMALKKLAGDLLSAFLRVMDNKLHTLDTLNLLQGEILDSRLVNELKIELLTVDELLNDSKIQLEGPNAKRWLERLKQIVYESDRVMHMISAEALRLVKKMLQD</sequence>
<keyword evidence="2" id="KW-1185">Reference proteome</keyword>
<evidence type="ECO:0000313" key="1">
    <source>
        <dbReference type="EMBL" id="PON45275.1"/>
    </source>
</evidence>
<dbReference type="AlphaFoldDB" id="A0A2P5B909"/>
<dbReference type="Proteomes" id="UP000237105">
    <property type="component" value="Unassembled WGS sequence"/>
</dbReference>
<proteinExistence type="predicted"/>
<organism evidence="1 2">
    <name type="scientific">Parasponia andersonii</name>
    <name type="common">Sponia andersonii</name>
    <dbReference type="NCBI Taxonomy" id="3476"/>
    <lineage>
        <taxon>Eukaryota</taxon>
        <taxon>Viridiplantae</taxon>
        <taxon>Streptophyta</taxon>
        <taxon>Embryophyta</taxon>
        <taxon>Tracheophyta</taxon>
        <taxon>Spermatophyta</taxon>
        <taxon>Magnoliopsida</taxon>
        <taxon>eudicotyledons</taxon>
        <taxon>Gunneridae</taxon>
        <taxon>Pentapetalae</taxon>
        <taxon>rosids</taxon>
        <taxon>fabids</taxon>
        <taxon>Rosales</taxon>
        <taxon>Cannabaceae</taxon>
        <taxon>Parasponia</taxon>
    </lineage>
</organism>
<name>A0A2P5B909_PARAD</name>
<evidence type="ECO:0008006" key="3">
    <source>
        <dbReference type="Google" id="ProtNLM"/>
    </source>
</evidence>
<gene>
    <name evidence="1" type="ORF">PanWU01x14_259800</name>
</gene>
<dbReference type="EMBL" id="JXTB01000334">
    <property type="protein sequence ID" value="PON45275.1"/>
    <property type="molecule type" value="Genomic_DNA"/>
</dbReference>
<accession>A0A2P5B909</accession>
<protein>
    <recommendedName>
        <fullName evidence="3">Rx N-terminal domain-containing protein</fullName>
    </recommendedName>
</protein>